<evidence type="ECO:0000313" key="5">
    <source>
        <dbReference type="EMBL" id="KGG79622.1"/>
    </source>
</evidence>
<dbReference type="RefSeq" id="WP_035164725.1">
    <property type="nucleotide sequence ID" value="NZ_AZTB01000073.1"/>
</dbReference>
<reference evidence="5 6" key="1">
    <citation type="submission" date="2013-12" db="EMBL/GenBank/DDBJ databases">
        <title>Draft genome sequence of Caloranaerobacter sp. H53214.</title>
        <authorList>
            <person name="Jiang L.J."/>
            <person name="Shao Z.Z."/>
            <person name="Long M.N."/>
        </authorList>
    </citation>
    <scope>NUCLEOTIDE SEQUENCE [LARGE SCALE GENOMIC DNA]</scope>
    <source>
        <strain evidence="5 6">H53214</strain>
    </source>
</reference>
<evidence type="ECO:0000313" key="6">
    <source>
        <dbReference type="Proteomes" id="UP000029622"/>
    </source>
</evidence>
<evidence type="ECO:0000256" key="1">
    <source>
        <dbReference type="ARBA" id="ARBA00005656"/>
    </source>
</evidence>
<dbReference type="SUPFAM" id="SSF53659">
    <property type="entry name" value="Isocitrate/Isopropylmalate dehydrogenase-like"/>
    <property type="match status" value="1"/>
</dbReference>
<dbReference type="NCBIfam" id="NF006045">
    <property type="entry name" value="PRK08190.1"/>
    <property type="match status" value="1"/>
</dbReference>
<sequence>MIKSLKELLSIAKEQKKMKLAVAASQDYEVLKAVCDAANEGIVEPILIGDIDETINIANKYGLDIERFEKVDVKDLTETAKTAVLYVNEGKADFVMKGLIDTSILLKEVLNKEYGLRTDSLLSHVMVYEVPTYHKLLFLTDGGMNIAPGLEEKIKIVKNAIKACRALGYETVKIAALAAKEKVSPKMPATVDANSLKELGENSEFGEGVIIEGPLALDLAISKDAAKIKKFESKVAGDADVLLMPNIEMGNGVGKSLTYFAKAQSAGIIMGAKVPVVLVSRADTHEAKLNSIALGSVIAANI</sequence>
<evidence type="ECO:0000259" key="4">
    <source>
        <dbReference type="Pfam" id="PF01515"/>
    </source>
</evidence>
<dbReference type="AlphaFoldDB" id="A0A096BFJ9"/>
<dbReference type="InterPro" id="IPR050500">
    <property type="entry name" value="Phos_Acetyltrans/Butyryltrans"/>
</dbReference>
<dbReference type="PIRSF" id="PIRSF000428">
    <property type="entry name" value="P_Ac_trans"/>
    <property type="match status" value="1"/>
</dbReference>
<keyword evidence="2 5" id="KW-0808">Transferase</keyword>
<dbReference type="STRING" id="1156417.Y919_10940"/>
<evidence type="ECO:0000256" key="3">
    <source>
        <dbReference type="ARBA" id="ARBA00023315"/>
    </source>
</evidence>
<gene>
    <name evidence="5" type="ORF">Y919_10940</name>
</gene>
<name>A0A096BFJ9_9FIRM</name>
<dbReference type="PANTHER" id="PTHR43356:SF2">
    <property type="entry name" value="PHOSPHATE ACETYLTRANSFERASE"/>
    <property type="match status" value="1"/>
</dbReference>
<dbReference type="Pfam" id="PF01515">
    <property type="entry name" value="PTA_PTB"/>
    <property type="match status" value="1"/>
</dbReference>
<organism evidence="5 6">
    <name type="scientific">Caloranaerobacter azorensis H53214</name>
    <dbReference type="NCBI Taxonomy" id="1156417"/>
    <lineage>
        <taxon>Bacteria</taxon>
        <taxon>Bacillati</taxon>
        <taxon>Bacillota</taxon>
        <taxon>Tissierellia</taxon>
        <taxon>Tissierellales</taxon>
        <taxon>Thermohalobacteraceae</taxon>
        <taxon>Caloranaerobacter</taxon>
    </lineage>
</organism>
<dbReference type="GO" id="GO:0016746">
    <property type="term" value="F:acyltransferase activity"/>
    <property type="evidence" value="ECO:0007669"/>
    <property type="project" value="UniProtKB-KW"/>
</dbReference>
<protein>
    <submittedName>
        <fullName evidence="5">Phosphate butyryltransferase</fullName>
    </submittedName>
</protein>
<feature type="domain" description="Phosphate acetyl/butaryl transferase" evidence="4">
    <location>
        <begin position="77"/>
        <end position="294"/>
    </location>
</feature>
<dbReference type="PANTHER" id="PTHR43356">
    <property type="entry name" value="PHOSPHATE ACETYLTRANSFERASE"/>
    <property type="match status" value="1"/>
</dbReference>
<comment type="caution">
    <text evidence="5">The sequence shown here is derived from an EMBL/GenBank/DDBJ whole genome shotgun (WGS) entry which is preliminary data.</text>
</comment>
<dbReference type="InterPro" id="IPR012147">
    <property type="entry name" value="P_Ac_Bu_trans"/>
</dbReference>
<dbReference type="Proteomes" id="UP000029622">
    <property type="component" value="Unassembled WGS sequence"/>
</dbReference>
<keyword evidence="3" id="KW-0012">Acyltransferase</keyword>
<dbReference type="Gene3D" id="3.40.718.10">
    <property type="entry name" value="Isopropylmalate Dehydrogenase"/>
    <property type="match status" value="1"/>
</dbReference>
<accession>A0A096BFJ9</accession>
<proteinExistence type="inferred from homology"/>
<dbReference type="EMBL" id="AZTB01000073">
    <property type="protein sequence ID" value="KGG79622.1"/>
    <property type="molecule type" value="Genomic_DNA"/>
</dbReference>
<evidence type="ECO:0000256" key="2">
    <source>
        <dbReference type="ARBA" id="ARBA00022679"/>
    </source>
</evidence>
<dbReference type="InterPro" id="IPR002505">
    <property type="entry name" value="PTA_PTB"/>
</dbReference>
<comment type="similarity">
    <text evidence="1">Belongs to the phosphate acetyltransferase and butyryltransferase family.</text>
</comment>